<evidence type="ECO:0000313" key="2">
    <source>
        <dbReference type="Proteomes" id="UP000000845"/>
    </source>
</evidence>
<dbReference type="Pfam" id="PF03837">
    <property type="entry name" value="RecT"/>
    <property type="match status" value="1"/>
</dbReference>
<dbReference type="STRING" id="526218.Sterm_1235"/>
<reference evidence="1 2" key="2">
    <citation type="journal article" date="2010" name="Stand. Genomic Sci.">
        <title>Complete genome sequence of Sebaldella termitidis type strain (NCTC 11300).</title>
        <authorList>
            <person name="Harmon-Smith M."/>
            <person name="Celia L."/>
            <person name="Chertkov O."/>
            <person name="Lapidus A."/>
            <person name="Copeland A."/>
            <person name="Glavina Del Rio T."/>
            <person name="Nolan M."/>
            <person name="Lucas S."/>
            <person name="Tice H."/>
            <person name="Cheng J.F."/>
            <person name="Han C."/>
            <person name="Detter J.C."/>
            <person name="Bruce D."/>
            <person name="Goodwin L."/>
            <person name="Pitluck S."/>
            <person name="Pati A."/>
            <person name="Liolios K."/>
            <person name="Ivanova N."/>
            <person name="Mavromatis K."/>
            <person name="Mikhailova N."/>
            <person name="Chen A."/>
            <person name="Palaniappan K."/>
            <person name="Land M."/>
            <person name="Hauser L."/>
            <person name="Chang Y.J."/>
            <person name="Jeffries C.D."/>
            <person name="Brettin T."/>
            <person name="Goker M."/>
            <person name="Beck B."/>
            <person name="Bristow J."/>
            <person name="Eisen J.A."/>
            <person name="Markowitz V."/>
            <person name="Hugenholtz P."/>
            <person name="Kyrpides N.C."/>
            <person name="Klenk H.P."/>
            <person name="Chen F."/>
        </authorList>
    </citation>
    <scope>NUCLEOTIDE SEQUENCE [LARGE SCALE GENOMIC DNA]</scope>
    <source>
        <strain evidence="2">ATCC 33386 / NCTC 11300</strain>
    </source>
</reference>
<dbReference type="KEGG" id="str:Sterm_1235"/>
<dbReference type="GO" id="GO:0003677">
    <property type="term" value="F:DNA binding"/>
    <property type="evidence" value="ECO:0007669"/>
    <property type="project" value="InterPro"/>
</dbReference>
<dbReference type="InterPro" id="IPR018330">
    <property type="entry name" value="RecT_fam"/>
</dbReference>
<dbReference type="HOGENOM" id="CLU_073543_0_0_0"/>
<dbReference type="InterPro" id="IPR010183">
    <property type="entry name" value="Phage_lambda_Bet"/>
</dbReference>
<dbReference type="GO" id="GO:0006310">
    <property type="term" value="P:DNA recombination"/>
    <property type="evidence" value="ECO:0007669"/>
    <property type="project" value="InterPro"/>
</dbReference>
<dbReference type="RefSeq" id="WP_012860699.1">
    <property type="nucleotide sequence ID" value="NC_013517.1"/>
</dbReference>
<dbReference type="AlphaFoldDB" id="D1AH69"/>
<dbReference type="EMBL" id="CP001739">
    <property type="protein sequence ID" value="ACZ08103.1"/>
    <property type="molecule type" value="Genomic_DNA"/>
</dbReference>
<name>D1AH69_SEBTE</name>
<dbReference type="NCBIfam" id="TIGR01913">
    <property type="entry name" value="bet_lambda"/>
    <property type="match status" value="1"/>
</dbReference>
<evidence type="ECO:0000313" key="1">
    <source>
        <dbReference type="EMBL" id="ACZ08103.1"/>
    </source>
</evidence>
<accession>D1AH69</accession>
<organism evidence="1 2">
    <name type="scientific">Sebaldella termitidis (strain ATCC 33386 / NCTC 11300)</name>
    <dbReference type="NCBI Taxonomy" id="526218"/>
    <lineage>
        <taxon>Bacteria</taxon>
        <taxon>Fusobacteriati</taxon>
        <taxon>Fusobacteriota</taxon>
        <taxon>Fusobacteriia</taxon>
        <taxon>Fusobacteriales</taxon>
        <taxon>Leptotrichiaceae</taxon>
        <taxon>Sebaldella</taxon>
    </lineage>
</organism>
<reference evidence="2" key="1">
    <citation type="submission" date="2009-09" db="EMBL/GenBank/DDBJ databases">
        <title>The complete chromosome of Sebaldella termitidis ATCC 33386.</title>
        <authorList>
            <consortium name="US DOE Joint Genome Institute (JGI-PGF)"/>
            <person name="Lucas S."/>
            <person name="Copeland A."/>
            <person name="Lapidus A."/>
            <person name="Glavina del Rio T."/>
            <person name="Dalin E."/>
            <person name="Tice H."/>
            <person name="Bruce D."/>
            <person name="Goodwin L."/>
            <person name="Pitluck S."/>
            <person name="Kyrpides N."/>
            <person name="Mavromatis K."/>
            <person name="Ivanova N."/>
            <person name="Mikhailova N."/>
            <person name="Sims D."/>
            <person name="Meincke L."/>
            <person name="Brettin T."/>
            <person name="Detter J.C."/>
            <person name="Han C."/>
            <person name="Larimer F."/>
            <person name="Land M."/>
            <person name="Hauser L."/>
            <person name="Markowitz V."/>
            <person name="Cheng J.F."/>
            <person name="Hugenholtz P."/>
            <person name="Woyke T."/>
            <person name="Wu D."/>
            <person name="Eisen J.A."/>
        </authorList>
    </citation>
    <scope>NUCLEOTIDE SEQUENCE [LARGE SCALE GENOMIC DNA]</scope>
    <source>
        <strain evidence="2">ATCC 33386 / NCTC 11300</strain>
    </source>
</reference>
<sequence length="238" mass="27346">MRVENNINSNEKDKQTMIFKVGNDQVKLNPGIVRKYLVNGQGAVTDQEIVYFMHLCKSRQLNPFIKEAYLIKYGHEPATMVVARDALEKRAIKNVQYNGKKVGIYVMNKETNELIKRDGTIYIKETEKLIGAWCTVYRKDWENPVSVEVNLDEYIGRKKDGTVNANWTNKPVTMVTKVAKAQALREAFIEELEGMYEQEEVNVNLNDISEAEIITDDIEDIQDNTNEKSNDLTADDIF</sequence>
<dbReference type="Proteomes" id="UP000000845">
    <property type="component" value="Chromosome"/>
</dbReference>
<keyword evidence="2" id="KW-1185">Reference proteome</keyword>
<proteinExistence type="predicted"/>
<protein>
    <submittedName>
        <fullName evidence="1">Phage recombination protein Bet</fullName>
    </submittedName>
</protein>
<gene>
    <name evidence="1" type="ordered locus">Sterm_1235</name>
</gene>
<dbReference type="eggNOG" id="COG3723">
    <property type="taxonomic scope" value="Bacteria"/>
</dbReference>